<feature type="coiled-coil region" evidence="6">
    <location>
        <begin position="669"/>
        <end position="700"/>
    </location>
</feature>
<dbReference type="eggNOG" id="COG0699">
    <property type="taxonomic scope" value="Bacteria"/>
</dbReference>
<dbReference type="RefSeq" id="WP_002948740.1">
    <property type="nucleotide sequence ID" value="NZ_ACVQ01000021.1"/>
</dbReference>
<dbReference type="SUPFAM" id="SSF52540">
    <property type="entry name" value="P-loop containing nucleoside triphosphate hydrolases"/>
    <property type="match status" value="1"/>
</dbReference>
<dbReference type="GO" id="GO:0005525">
    <property type="term" value="F:GTP binding"/>
    <property type="evidence" value="ECO:0007669"/>
    <property type="project" value="UniProtKB-KW"/>
</dbReference>
<dbReference type="GO" id="GO:0008053">
    <property type="term" value="P:mitochondrial fusion"/>
    <property type="evidence" value="ECO:0007669"/>
    <property type="project" value="TreeGrafter"/>
</dbReference>
<comment type="caution">
    <text evidence="8">The sequence shown here is derived from an EMBL/GenBank/DDBJ whole genome shotgun (WGS) entry which is preliminary data.</text>
</comment>
<protein>
    <recommendedName>
        <fullName evidence="7">Dynamin N-terminal domain-containing protein</fullName>
    </recommendedName>
</protein>
<reference evidence="8 9" key="1">
    <citation type="submission" date="2009-07" db="EMBL/GenBank/DDBJ databases">
        <authorList>
            <person name="Madupu R."/>
            <person name="Sebastian Y."/>
            <person name="Durkin A.S."/>
            <person name="Torralba M."/>
            <person name="Methe B."/>
            <person name="Sutton G.G."/>
            <person name="Strausberg R.L."/>
            <person name="Nelson K.E."/>
        </authorList>
    </citation>
    <scope>NUCLEOTIDE SEQUENCE [LARGE SCALE GENOMIC DNA]</scope>
    <source>
        <strain evidence="8 9">RM3277</strain>
    </source>
</reference>
<proteinExistence type="predicted"/>
<dbReference type="OrthoDB" id="5409226at2"/>
<dbReference type="InterPro" id="IPR045063">
    <property type="entry name" value="Dynamin_N"/>
</dbReference>
<evidence type="ECO:0000256" key="6">
    <source>
        <dbReference type="SAM" id="Coils"/>
    </source>
</evidence>
<keyword evidence="3" id="KW-0378">Hydrolase</keyword>
<evidence type="ECO:0000313" key="8">
    <source>
        <dbReference type="EMBL" id="EET79427.1"/>
    </source>
</evidence>
<keyword evidence="2" id="KW-0547">Nucleotide-binding</keyword>
<name>C6RGU2_9BACT</name>
<keyword evidence="9" id="KW-1185">Reference proteome</keyword>
<feature type="domain" description="Dynamin N-terminal" evidence="7">
    <location>
        <begin position="44"/>
        <end position="227"/>
    </location>
</feature>
<evidence type="ECO:0000259" key="7">
    <source>
        <dbReference type="Pfam" id="PF00350"/>
    </source>
</evidence>
<dbReference type="PANTHER" id="PTHR10465:SF0">
    <property type="entry name" value="SARCALUMENIN"/>
    <property type="match status" value="1"/>
</dbReference>
<organism evidence="8 9">
    <name type="scientific">Campylobacter showae RM3277</name>
    <dbReference type="NCBI Taxonomy" id="553219"/>
    <lineage>
        <taxon>Bacteria</taxon>
        <taxon>Pseudomonadati</taxon>
        <taxon>Campylobacterota</taxon>
        <taxon>Epsilonproteobacteria</taxon>
        <taxon>Campylobacterales</taxon>
        <taxon>Campylobacteraceae</taxon>
        <taxon>Campylobacter</taxon>
    </lineage>
</organism>
<dbReference type="Pfam" id="PF00350">
    <property type="entry name" value="Dynamin_N"/>
    <property type="match status" value="1"/>
</dbReference>
<dbReference type="InterPro" id="IPR027417">
    <property type="entry name" value="P-loop_NTPase"/>
</dbReference>
<dbReference type="Gene3D" id="3.40.50.300">
    <property type="entry name" value="P-loop containing nucleotide triphosphate hydrolases"/>
    <property type="match status" value="1"/>
</dbReference>
<evidence type="ECO:0000256" key="2">
    <source>
        <dbReference type="ARBA" id="ARBA00022741"/>
    </source>
</evidence>
<dbReference type="GO" id="GO:0003924">
    <property type="term" value="F:GTPase activity"/>
    <property type="evidence" value="ECO:0007669"/>
    <property type="project" value="InterPro"/>
</dbReference>
<dbReference type="AlphaFoldDB" id="C6RGU2"/>
<accession>C6RGU2</accession>
<feature type="coiled-coil region" evidence="6">
    <location>
        <begin position="367"/>
        <end position="401"/>
    </location>
</feature>
<keyword evidence="5" id="KW-0472">Membrane</keyword>
<gene>
    <name evidence="8" type="ORF">CAMSH0001_0930</name>
</gene>
<dbReference type="PANTHER" id="PTHR10465">
    <property type="entry name" value="TRANSMEMBRANE GTPASE FZO1"/>
    <property type="match status" value="1"/>
</dbReference>
<evidence type="ECO:0000256" key="3">
    <source>
        <dbReference type="ARBA" id="ARBA00022801"/>
    </source>
</evidence>
<dbReference type="GO" id="GO:0016020">
    <property type="term" value="C:membrane"/>
    <property type="evidence" value="ECO:0007669"/>
    <property type="project" value="UniProtKB-SubCell"/>
</dbReference>
<dbReference type="InterPro" id="IPR027094">
    <property type="entry name" value="Mitofusin_fam"/>
</dbReference>
<evidence type="ECO:0000256" key="5">
    <source>
        <dbReference type="ARBA" id="ARBA00023136"/>
    </source>
</evidence>
<dbReference type="EMBL" id="ACVQ01000021">
    <property type="protein sequence ID" value="EET79427.1"/>
    <property type="molecule type" value="Genomic_DNA"/>
</dbReference>
<evidence type="ECO:0000313" key="9">
    <source>
        <dbReference type="Proteomes" id="UP000003107"/>
    </source>
</evidence>
<keyword evidence="6" id="KW-0175">Coiled coil</keyword>
<evidence type="ECO:0000256" key="4">
    <source>
        <dbReference type="ARBA" id="ARBA00023134"/>
    </source>
</evidence>
<sequence>MKIKQMLQHDIEQLEEYFKEYPDQDSTQKLDKIKSELKSQQYKIAVVANMSAGKSTFINALFGVDILPTSTKATTDCATYIFSKEGIQKRAVIYFSDGKETIEIKENLADEIKQYAKKDEDCEDDKYKNVEKIELYYPFKCIKADANDELEIIFIDTPGPNSNGTDYSQKHKDQTRNVLREANLALFLFDYGQAQANLTSDEQGLWHTVKAKCENDKNFKVLFILNKIDEAFDDNFMELKKVKDESELRRLKKEVWFKNEEQRMQEIKKAASNHGINDADVYPVSSIYGLLYRDESKGYDDKKKLRRFKEDYFEEIFDESEWESRLITYLGFNKLEKDINELIMTKFLNSFLQAIDNEVQSIYFEQREKLQRNIAVLQKPKEEAEQKVKEAQNFLEHDAKKLQSDLNEHLKTNKENTILKLEEAVHGQMQKTMLDKTDEIARKAMAFVMELMRGSDFESAKKIAKDPLIYGNVNLDEEERYESDKNEDDKFSKAIQDYTGELLEECKANYLDIKSEVEEICFDFRRFAVDKFAQTKDIFNQQLSKALDIKLDTANLSKLNLASITETKMSVPRSVLSSEYIPERTKTIAKTRFKFMQDWDIAKKLFGEKEKIIENEKHVIKLKGKELKNILDKTINNSIDNFLGQEVLQYECSIKKYAEDINSFFINFRQNKILEIDELKRDIKESVKKLEENQRKLTKLPNLDKETK</sequence>
<evidence type="ECO:0000256" key="1">
    <source>
        <dbReference type="ARBA" id="ARBA00004370"/>
    </source>
</evidence>
<dbReference type="GeneID" id="60991059"/>
<dbReference type="Proteomes" id="UP000003107">
    <property type="component" value="Unassembled WGS sequence"/>
</dbReference>
<dbReference type="InterPro" id="IPR005225">
    <property type="entry name" value="Small_GTP-bd"/>
</dbReference>
<dbReference type="NCBIfam" id="TIGR00231">
    <property type="entry name" value="small_GTP"/>
    <property type="match status" value="1"/>
</dbReference>
<comment type="subcellular location">
    <subcellularLocation>
        <location evidence="1">Membrane</location>
    </subcellularLocation>
</comment>
<dbReference type="STRING" id="553219.CAMSH0001_0930"/>
<keyword evidence="4" id="KW-0342">GTP-binding</keyword>